<protein>
    <submittedName>
        <fullName evidence="3">Uncharacterized protein</fullName>
    </submittedName>
</protein>
<gene>
    <name evidence="3" type="ORF">SAMN05421783_101141</name>
</gene>
<evidence type="ECO:0000256" key="2">
    <source>
        <dbReference type="SAM" id="SignalP"/>
    </source>
</evidence>
<evidence type="ECO:0000313" key="4">
    <source>
        <dbReference type="Proteomes" id="UP000198816"/>
    </source>
</evidence>
<dbReference type="EMBL" id="FNNZ01000001">
    <property type="protein sequence ID" value="SDW02797.1"/>
    <property type="molecule type" value="Genomic_DNA"/>
</dbReference>
<feature type="signal peptide" evidence="2">
    <location>
        <begin position="1"/>
        <end position="27"/>
    </location>
</feature>
<dbReference type="AlphaFoldDB" id="A0A1H2Q6G3"/>
<evidence type="ECO:0000313" key="3">
    <source>
        <dbReference type="EMBL" id="SDW02797.1"/>
    </source>
</evidence>
<dbReference type="Proteomes" id="UP000198816">
    <property type="component" value="Unassembled WGS sequence"/>
</dbReference>
<keyword evidence="4" id="KW-1185">Reference proteome</keyword>
<feature type="chain" id="PRO_5011782206" evidence="2">
    <location>
        <begin position="28"/>
        <end position="111"/>
    </location>
</feature>
<reference evidence="4" key="1">
    <citation type="submission" date="2016-10" db="EMBL/GenBank/DDBJ databases">
        <authorList>
            <person name="Varghese N."/>
            <person name="Submissions S."/>
        </authorList>
    </citation>
    <scope>NUCLEOTIDE SEQUENCE [LARGE SCALE GENOMIC DNA]</scope>
    <source>
        <strain evidence="4">DSM 217</strain>
    </source>
</reference>
<dbReference type="OrthoDB" id="5771000at2"/>
<proteinExistence type="predicted"/>
<feature type="region of interest" description="Disordered" evidence="1">
    <location>
        <begin position="90"/>
        <end position="111"/>
    </location>
</feature>
<organism evidence="3 4">
    <name type="scientific">Thiocapsa roseopersicina</name>
    <dbReference type="NCBI Taxonomy" id="1058"/>
    <lineage>
        <taxon>Bacteria</taxon>
        <taxon>Pseudomonadati</taxon>
        <taxon>Pseudomonadota</taxon>
        <taxon>Gammaproteobacteria</taxon>
        <taxon>Chromatiales</taxon>
        <taxon>Chromatiaceae</taxon>
        <taxon>Thiocapsa</taxon>
    </lineage>
</organism>
<dbReference type="RefSeq" id="WP_093027132.1">
    <property type="nucleotide sequence ID" value="NZ_FNNZ01000001.1"/>
</dbReference>
<name>A0A1H2Q6G3_THIRO</name>
<evidence type="ECO:0000256" key="1">
    <source>
        <dbReference type="SAM" id="MobiDB-lite"/>
    </source>
</evidence>
<sequence>MKTSNLFNARALIHPLLVALSSVTAAAAAADVSDIELRRLFEPSSSERAAEANGEIYIYEGLRDIDIQRAMDEEFGRVENMMFIRTIKTDETGKTARDPETGVAVTSDDGC</sequence>
<accession>A0A1H2Q6G3</accession>
<keyword evidence="2" id="KW-0732">Signal</keyword>
<feature type="compositionally biased region" description="Basic and acidic residues" evidence="1">
    <location>
        <begin position="90"/>
        <end position="100"/>
    </location>
</feature>